<dbReference type="PROSITE" id="PS52016">
    <property type="entry name" value="TONB_DEPENDENT_REC_3"/>
    <property type="match status" value="1"/>
</dbReference>
<evidence type="ECO:0000256" key="6">
    <source>
        <dbReference type="ARBA" id="ARBA00023136"/>
    </source>
</evidence>
<reference evidence="13 14" key="1">
    <citation type="journal article" date="2017" name="Antonie Van Leeuwenhoek">
        <title>Rhizobium rhizosphaerae sp. nov., a novel species isolated from rice rhizosphere.</title>
        <authorList>
            <person name="Zhao J.J."/>
            <person name="Zhang J."/>
            <person name="Zhang R.J."/>
            <person name="Zhang C.W."/>
            <person name="Yin H.Q."/>
            <person name="Zhang X.X."/>
        </authorList>
    </citation>
    <scope>NUCLEOTIDE SEQUENCE [LARGE SCALE GENOMIC DNA]</scope>
    <source>
        <strain evidence="13 14">BSs20135</strain>
    </source>
</reference>
<dbReference type="InterPro" id="IPR037066">
    <property type="entry name" value="Plug_dom_sf"/>
</dbReference>
<feature type="domain" description="TonB-dependent receptor-like beta-barrel" evidence="11">
    <location>
        <begin position="386"/>
        <end position="869"/>
    </location>
</feature>
<dbReference type="GO" id="GO:0009279">
    <property type="term" value="C:cell outer membrane"/>
    <property type="evidence" value="ECO:0007669"/>
    <property type="project" value="UniProtKB-SubCell"/>
</dbReference>
<evidence type="ECO:0000259" key="11">
    <source>
        <dbReference type="Pfam" id="PF00593"/>
    </source>
</evidence>
<dbReference type="RefSeq" id="WP_007625996.1">
    <property type="nucleotide sequence ID" value="NZ_BAEO01000072.1"/>
</dbReference>
<name>K6YED2_9ALTE</name>
<dbReference type="InterPro" id="IPR039426">
    <property type="entry name" value="TonB-dep_rcpt-like"/>
</dbReference>
<evidence type="ECO:0000256" key="4">
    <source>
        <dbReference type="ARBA" id="ARBA00022692"/>
    </source>
</evidence>
<dbReference type="Gene3D" id="2.170.130.10">
    <property type="entry name" value="TonB-dependent receptor, plug domain"/>
    <property type="match status" value="1"/>
</dbReference>
<dbReference type="STRING" id="493475.GARC_5356"/>
<dbReference type="PANTHER" id="PTHR40980">
    <property type="entry name" value="PLUG DOMAIN-CONTAINING PROTEIN"/>
    <property type="match status" value="1"/>
</dbReference>
<dbReference type="Pfam" id="PF07715">
    <property type="entry name" value="Plug"/>
    <property type="match status" value="1"/>
</dbReference>
<accession>K6YED2</accession>
<evidence type="ECO:0000256" key="2">
    <source>
        <dbReference type="ARBA" id="ARBA00022448"/>
    </source>
</evidence>
<dbReference type="AlphaFoldDB" id="K6YED2"/>
<evidence type="ECO:0000256" key="5">
    <source>
        <dbReference type="ARBA" id="ARBA00023077"/>
    </source>
</evidence>
<evidence type="ECO:0000256" key="9">
    <source>
        <dbReference type="RuleBase" id="RU003357"/>
    </source>
</evidence>
<keyword evidence="14" id="KW-1185">Reference proteome</keyword>
<feature type="signal peptide" evidence="10">
    <location>
        <begin position="1"/>
        <end position="28"/>
    </location>
</feature>
<evidence type="ECO:0000313" key="14">
    <source>
        <dbReference type="Proteomes" id="UP000006327"/>
    </source>
</evidence>
<evidence type="ECO:0000256" key="7">
    <source>
        <dbReference type="ARBA" id="ARBA00023237"/>
    </source>
</evidence>
<evidence type="ECO:0000256" key="10">
    <source>
        <dbReference type="SAM" id="SignalP"/>
    </source>
</evidence>
<evidence type="ECO:0000256" key="1">
    <source>
        <dbReference type="ARBA" id="ARBA00004571"/>
    </source>
</evidence>
<comment type="subcellular location">
    <subcellularLocation>
        <location evidence="1 8">Cell outer membrane</location>
        <topology evidence="1 8">Multi-pass membrane protein</topology>
    </subcellularLocation>
</comment>
<dbReference type="NCBIfam" id="TIGR01782">
    <property type="entry name" value="TonB-Xanth-Caul"/>
    <property type="match status" value="1"/>
</dbReference>
<keyword evidence="10" id="KW-0732">Signal</keyword>
<evidence type="ECO:0000256" key="8">
    <source>
        <dbReference type="PROSITE-ProRule" id="PRU01360"/>
    </source>
</evidence>
<sequence length="902" mass="99173">MKPGKIFKLSHLSAALMISLGISSYALAAEEVDGQNADDDVEVINVSGIRSSLINSRAIKQSAGNVVDVITAEDIGKFPDQNVAESLQRITGVSIDRVGGEGQLITVRGMGPEFNSVLFNNRTLATTSGGRAFSFDIFASELISGAEVHKTQSSALQEGAIGATVNITSLSPFDIPGFKAIGSVKGQYDSMTGKTKPQFSGLFSNTFDDDKFGVLFSFSSSSRESRYDEANTAYYRKTNEVVGHEGTQLYVPRNYDQIAQTEERDRTGGTLVLQYKPAENITLTADALYSKYDVKYRQDVLAHWFTDDNISNLSIDSNGTVEKLDVTGHATDSLVRQSDSTNELKAYGFNLEWDVTDRFSVVGDISYSEAEADPKKGWSDTVAGKVGNYSYDRSSGDLLPTMTFEPFKEGDQLYAGWANLQGNRIKDEVLEAKVDANYILDAGPLVAMDFGAFYSDRTLSDTFAETPGSLPWIYGDNSSKIFLPSSLFTNYDSDGFLSGGSGNPTQNWPTFNSDDLLAWLATDTAINQLDDPEAVRALYAKGGHNIVDSASAYEVNESLKAIYANFHFEGAISDMDWAVTAGARYVETTSTSEGKQIWLTNLIESQQQPNEVIAVKSEDYLPVNVEHSYKDFLPSINARLNITEDMVARFGYSKSLTRPDLSELSPITSYDGGKIDDLRGSGSNPKLSPYESTNLDLSLEYYYDEGSYASISGFKKDVDGYLSTEDVIEQITVPTGTYDFKITRSVNTNSTKIDGLELAVQHMFTSLPGPFDGLGVIANMTFTDSEAAADEEGRVLPLIGLGDSQNLIIFYEKDQIQFRVAYNNRDRFMQAKPRSNRDAHYVEDYHQIDVSASYDINDALTVFFEGINVTNELYIKNAEFTNQTLTVTETGPRYSLGIRAVF</sequence>
<dbReference type="SUPFAM" id="SSF56935">
    <property type="entry name" value="Porins"/>
    <property type="match status" value="1"/>
</dbReference>
<dbReference type="InterPro" id="IPR000531">
    <property type="entry name" value="Beta-barrel_TonB"/>
</dbReference>
<dbReference type="Pfam" id="PF00593">
    <property type="entry name" value="TonB_dep_Rec_b-barrel"/>
    <property type="match status" value="1"/>
</dbReference>
<gene>
    <name evidence="13" type="ORF">GARC_5356</name>
</gene>
<keyword evidence="5 9" id="KW-0798">TonB box</keyword>
<dbReference type="InterPro" id="IPR036942">
    <property type="entry name" value="Beta-barrel_TonB_sf"/>
</dbReference>
<comment type="similarity">
    <text evidence="8 9">Belongs to the TonB-dependent receptor family.</text>
</comment>
<dbReference type="InterPro" id="IPR012910">
    <property type="entry name" value="Plug_dom"/>
</dbReference>
<dbReference type="PANTHER" id="PTHR40980:SF3">
    <property type="entry name" value="TONB-DEPENDENT RECEPTOR-LIKE BETA-BARREL DOMAIN-CONTAINING PROTEIN"/>
    <property type="match status" value="1"/>
</dbReference>
<evidence type="ECO:0000259" key="12">
    <source>
        <dbReference type="Pfam" id="PF07715"/>
    </source>
</evidence>
<feature type="chain" id="PRO_5003897360" description="TonB-dependent receptor" evidence="10">
    <location>
        <begin position="29"/>
        <end position="902"/>
    </location>
</feature>
<dbReference type="InterPro" id="IPR010104">
    <property type="entry name" value="TonB_rcpt_bac"/>
</dbReference>
<keyword evidence="2 8" id="KW-0813">Transport</keyword>
<keyword evidence="6 8" id="KW-0472">Membrane</keyword>
<feature type="domain" description="TonB-dependent receptor plug" evidence="12">
    <location>
        <begin position="61"/>
        <end position="163"/>
    </location>
</feature>
<dbReference type="Proteomes" id="UP000006327">
    <property type="component" value="Unassembled WGS sequence"/>
</dbReference>
<dbReference type="CDD" id="cd01347">
    <property type="entry name" value="ligand_gated_channel"/>
    <property type="match status" value="1"/>
</dbReference>
<evidence type="ECO:0000256" key="3">
    <source>
        <dbReference type="ARBA" id="ARBA00022452"/>
    </source>
</evidence>
<evidence type="ECO:0000313" key="13">
    <source>
        <dbReference type="EMBL" id="GAC22291.1"/>
    </source>
</evidence>
<protein>
    <recommendedName>
        <fullName evidence="15">TonB-dependent receptor</fullName>
    </recommendedName>
</protein>
<dbReference type="eggNOG" id="COG1629">
    <property type="taxonomic scope" value="Bacteria"/>
</dbReference>
<evidence type="ECO:0008006" key="15">
    <source>
        <dbReference type="Google" id="ProtNLM"/>
    </source>
</evidence>
<organism evidence="13 14">
    <name type="scientific">Paraglaciecola arctica BSs20135</name>
    <dbReference type="NCBI Taxonomy" id="493475"/>
    <lineage>
        <taxon>Bacteria</taxon>
        <taxon>Pseudomonadati</taxon>
        <taxon>Pseudomonadota</taxon>
        <taxon>Gammaproteobacteria</taxon>
        <taxon>Alteromonadales</taxon>
        <taxon>Alteromonadaceae</taxon>
        <taxon>Paraglaciecola</taxon>
    </lineage>
</organism>
<proteinExistence type="inferred from homology"/>
<dbReference type="Gene3D" id="2.40.170.20">
    <property type="entry name" value="TonB-dependent receptor, beta-barrel domain"/>
    <property type="match status" value="1"/>
</dbReference>
<keyword evidence="3 8" id="KW-1134">Transmembrane beta strand</keyword>
<keyword evidence="4 8" id="KW-0812">Transmembrane</keyword>
<keyword evidence="7 8" id="KW-0998">Cell outer membrane</keyword>
<dbReference type="OrthoDB" id="8727862at2"/>
<comment type="caution">
    <text evidence="13">The sequence shown here is derived from an EMBL/GenBank/DDBJ whole genome shotgun (WGS) entry which is preliminary data.</text>
</comment>
<dbReference type="EMBL" id="BAEO01000072">
    <property type="protein sequence ID" value="GAC22291.1"/>
    <property type="molecule type" value="Genomic_DNA"/>
</dbReference>